<evidence type="ECO:0000313" key="7">
    <source>
        <dbReference type="EMBL" id="OJF95396.1"/>
    </source>
</evidence>
<protein>
    <recommendedName>
        <fullName evidence="3">Flagellin</fullName>
    </recommendedName>
</protein>
<proteinExistence type="inferred from homology"/>
<dbReference type="GO" id="GO:0005576">
    <property type="term" value="C:extracellular region"/>
    <property type="evidence" value="ECO:0007669"/>
    <property type="project" value="UniProtKB-SubCell"/>
</dbReference>
<keyword evidence="4" id="KW-0175">Coiled coil</keyword>
<keyword evidence="7" id="KW-0969">Cilium</keyword>
<evidence type="ECO:0000256" key="2">
    <source>
        <dbReference type="ARBA" id="ARBA00023143"/>
    </source>
</evidence>
<dbReference type="InterPro" id="IPR001029">
    <property type="entry name" value="Flagellin_N"/>
</dbReference>
<evidence type="ECO:0000259" key="5">
    <source>
        <dbReference type="Pfam" id="PF00669"/>
    </source>
</evidence>
<dbReference type="SUPFAM" id="SSF64518">
    <property type="entry name" value="Phase 1 flagellin"/>
    <property type="match status" value="1"/>
</dbReference>
<comment type="caution">
    <text evidence="7">The sequence shown here is derived from an EMBL/GenBank/DDBJ whole genome shotgun (WGS) entry which is preliminary data.</text>
</comment>
<feature type="coiled-coil region" evidence="4">
    <location>
        <begin position="45"/>
        <end position="75"/>
    </location>
</feature>
<dbReference type="AlphaFoldDB" id="A0A657LRM4"/>
<dbReference type="EMBL" id="LSRP01000094">
    <property type="protein sequence ID" value="OJF95396.1"/>
    <property type="molecule type" value="Genomic_DNA"/>
</dbReference>
<keyword evidence="3" id="KW-0964">Secreted</keyword>
<reference evidence="7 8" key="1">
    <citation type="submission" date="2016-02" db="EMBL/GenBank/DDBJ databases">
        <title>Genome sequencing of a beta-galactosidase producing bacteria Rhizobium sp. 59.</title>
        <authorList>
            <person name="Wang D."/>
            <person name="Kot W."/>
            <person name="Qin Y."/>
            <person name="Hansen L."/>
            <person name="Naqvi K."/>
            <person name="Rensing C."/>
        </authorList>
    </citation>
    <scope>NUCLEOTIDE SEQUENCE [LARGE SCALE GENOMIC DNA]</scope>
    <source>
        <strain evidence="7 8">59</strain>
    </source>
</reference>
<comment type="subcellular location">
    <subcellularLocation>
        <location evidence="3">Secreted</location>
    </subcellularLocation>
    <subcellularLocation>
        <location evidence="3">Bacterial flagellum</location>
    </subcellularLocation>
</comment>
<evidence type="ECO:0000256" key="3">
    <source>
        <dbReference type="RuleBase" id="RU362073"/>
    </source>
</evidence>
<keyword evidence="8" id="KW-1185">Reference proteome</keyword>
<evidence type="ECO:0000256" key="1">
    <source>
        <dbReference type="ARBA" id="ARBA00005709"/>
    </source>
</evidence>
<organism evidence="7 8">
    <name type="scientific">Pararhizobium antarcticum</name>
    <dbReference type="NCBI Taxonomy" id="1798805"/>
    <lineage>
        <taxon>Bacteria</taxon>
        <taxon>Pseudomonadati</taxon>
        <taxon>Pseudomonadota</taxon>
        <taxon>Alphaproteobacteria</taxon>
        <taxon>Hyphomicrobiales</taxon>
        <taxon>Rhizobiaceae</taxon>
        <taxon>Rhizobium/Agrobacterium group</taxon>
        <taxon>Pararhizobium</taxon>
    </lineage>
</organism>
<dbReference type="NCBIfam" id="NF004669">
    <property type="entry name" value="PRK06008.1"/>
    <property type="match status" value="1"/>
</dbReference>
<dbReference type="GO" id="GO:0009288">
    <property type="term" value="C:bacterial-type flagellum"/>
    <property type="evidence" value="ECO:0007669"/>
    <property type="project" value="UniProtKB-SubCell"/>
</dbReference>
<accession>A0A657LRM4</accession>
<dbReference type="Pfam" id="PF00669">
    <property type="entry name" value="Flagellin_N"/>
    <property type="match status" value="1"/>
</dbReference>
<dbReference type="Proteomes" id="UP000182661">
    <property type="component" value="Unassembled WGS sequence"/>
</dbReference>
<feature type="domain" description="Flagellin C-terminal" evidence="6">
    <location>
        <begin position="267"/>
        <end position="348"/>
    </location>
</feature>
<keyword evidence="2 3" id="KW-0975">Bacterial flagellum</keyword>
<dbReference type="RefSeq" id="WP_071833781.1">
    <property type="nucleotide sequence ID" value="NZ_LSRP01000094.1"/>
</dbReference>
<comment type="function">
    <text evidence="3">Flagellin is the subunit protein which polymerizes to form the filaments of bacterial flagella.</text>
</comment>
<dbReference type="OrthoDB" id="8004955at2"/>
<keyword evidence="7" id="KW-0282">Flagellum</keyword>
<comment type="similarity">
    <text evidence="1 3">Belongs to the bacterial flagellin family.</text>
</comment>
<dbReference type="GO" id="GO:0005198">
    <property type="term" value="F:structural molecule activity"/>
    <property type="evidence" value="ECO:0007669"/>
    <property type="project" value="UniProtKB-UniRule"/>
</dbReference>
<keyword evidence="7" id="KW-0966">Cell projection</keyword>
<sequence>MKTSFVSNLAVQNAMRVTVQQGQLEVIKLQQEVTTGRYADSGLALGASSSRAVNLKNELDRLESLKDTNAIVTQRLSASQMSLETMRKAAEQINTTLIATLGNDDATRLSIANTDINGAMSSFVASANVQFNGEFLMSGVNTDVKPLADYEAGSPAKISFDNALSTFMLGNGIATMNDFTPAQMTDFIENTLEPMYTGAQWDTDWSNASDQNVMSRISANEVVASTTNTNTNGVRKFALAAVIATELLGAGVSTSVRDKINSAAQNYVQQSITGLIETSSSLGISESRVTKANTSLEAQMKLVKTHINDIEGIDVYEASTRMNTLLTQIETSYTLTSRLQQLSLINFL</sequence>
<evidence type="ECO:0000256" key="4">
    <source>
        <dbReference type="SAM" id="Coils"/>
    </source>
</evidence>
<gene>
    <name evidence="7" type="ORF">AX760_19540</name>
</gene>
<evidence type="ECO:0000259" key="6">
    <source>
        <dbReference type="Pfam" id="PF00700"/>
    </source>
</evidence>
<dbReference type="InterPro" id="IPR046358">
    <property type="entry name" value="Flagellin_C"/>
</dbReference>
<dbReference type="Pfam" id="PF00700">
    <property type="entry name" value="Flagellin_C"/>
    <property type="match status" value="1"/>
</dbReference>
<feature type="domain" description="Flagellin N-terminal" evidence="5">
    <location>
        <begin position="6"/>
        <end position="142"/>
    </location>
</feature>
<evidence type="ECO:0000313" key="8">
    <source>
        <dbReference type="Proteomes" id="UP000182661"/>
    </source>
</evidence>
<name>A0A657LRM4_9HYPH</name>